<dbReference type="RefSeq" id="WP_133404198.1">
    <property type="nucleotide sequence ID" value="NZ_SMTK01000004.1"/>
</dbReference>
<evidence type="ECO:0000313" key="4">
    <source>
        <dbReference type="Proteomes" id="UP000295411"/>
    </source>
</evidence>
<gene>
    <name evidence="3" type="ORF">E2F48_11825</name>
</gene>
<protein>
    <recommendedName>
        <fullName evidence="5">Antibiotic biosynthesis monooxygenase</fullName>
    </recommendedName>
</protein>
<organism evidence="3 4">
    <name type="scientific">Arthrobacter crusticola</name>
    <dbReference type="NCBI Taxonomy" id="2547960"/>
    <lineage>
        <taxon>Bacteria</taxon>
        <taxon>Bacillati</taxon>
        <taxon>Actinomycetota</taxon>
        <taxon>Actinomycetes</taxon>
        <taxon>Micrococcales</taxon>
        <taxon>Micrococcaceae</taxon>
        <taxon>Arthrobacter</taxon>
    </lineage>
</organism>
<dbReference type="EMBL" id="SMTK01000004">
    <property type="protein sequence ID" value="TDK24520.1"/>
    <property type="molecule type" value="Genomic_DNA"/>
</dbReference>
<feature type="transmembrane region" description="Helical" evidence="2">
    <location>
        <begin position="24"/>
        <end position="47"/>
    </location>
</feature>
<dbReference type="AlphaFoldDB" id="A0A4R5TU19"/>
<dbReference type="Proteomes" id="UP000295411">
    <property type="component" value="Unassembled WGS sequence"/>
</dbReference>
<feature type="compositionally biased region" description="Low complexity" evidence="1">
    <location>
        <begin position="1"/>
        <end position="14"/>
    </location>
</feature>
<reference evidence="3 4" key="1">
    <citation type="submission" date="2019-03" db="EMBL/GenBank/DDBJ databases">
        <title>Arthrobacter sp. nov., an bacterium isolated from biocrust in Mu Us Desert.</title>
        <authorList>
            <person name="Lixiong L."/>
        </authorList>
    </citation>
    <scope>NUCLEOTIDE SEQUENCE [LARGE SCALE GENOMIC DNA]</scope>
    <source>
        <strain evidence="3 4">SLN-3</strain>
    </source>
</reference>
<evidence type="ECO:0008006" key="5">
    <source>
        <dbReference type="Google" id="ProtNLM"/>
    </source>
</evidence>
<proteinExistence type="predicted"/>
<keyword evidence="4" id="KW-1185">Reference proteome</keyword>
<accession>A0A4R5TU19</accession>
<evidence type="ECO:0000256" key="1">
    <source>
        <dbReference type="SAM" id="MobiDB-lite"/>
    </source>
</evidence>
<name>A0A4R5TU19_9MICC</name>
<keyword evidence="2" id="KW-0472">Membrane</keyword>
<keyword evidence="2" id="KW-0812">Transmembrane</keyword>
<keyword evidence="2" id="KW-1133">Transmembrane helix</keyword>
<dbReference type="OrthoDB" id="3788374at2"/>
<feature type="transmembrane region" description="Helical" evidence="2">
    <location>
        <begin position="53"/>
        <end position="72"/>
    </location>
</feature>
<comment type="caution">
    <text evidence="3">The sequence shown here is derived from an EMBL/GenBank/DDBJ whole genome shotgun (WGS) entry which is preliminary data.</text>
</comment>
<evidence type="ECO:0000256" key="2">
    <source>
        <dbReference type="SAM" id="Phobius"/>
    </source>
</evidence>
<evidence type="ECO:0000313" key="3">
    <source>
        <dbReference type="EMBL" id="TDK24520.1"/>
    </source>
</evidence>
<sequence>MSTSTAPTSTSTPRRPAPPNTHQMAIVIWLSVFPTLTIINLAFGPWLDLLHPVLRTLVLATVAVPIVIYGLVPRLLRLRARLLTRLLNRKATR</sequence>
<feature type="region of interest" description="Disordered" evidence="1">
    <location>
        <begin position="1"/>
        <end position="20"/>
    </location>
</feature>